<sequence length="266" mass="30632">MAYKQKKIVKNARNRYLKPGALAQLRDSRTTTRSSAEIAKRKASLESKKAKMVLRRAELAIDISSPIASPIRSTFQSPPGLVDRIKADKLPASPKTPVLGLKSSHSRLESLPMDLLVKIMCHLHHDQLKAVFHVSQRIRKAVLHARQFYFNYTTPDRSRQELLRTKTPLPTEHWPFTRPMGDQSGHLVLARPKRQGRDLALLVTIIWTSSKLQLFSSQTHYLQDAQQYHQVYQDQSLRPWLPTEFCSMRMSYAMQLPRISSVRLRT</sequence>
<name>A0ACB7V641_DIOAL</name>
<organism evidence="1 2">
    <name type="scientific">Dioscorea alata</name>
    <name type="common">Purple yam</name>
    <dbReference type="NCBI Taxonomy" id="55571"/>
    <lineage>
        <taxon>Eukaryota</taxon>
        <taxon>Viridiplantae</taxon>
        <taxon>Streptophyta</taxon>
        <taxon>Embryophyta</taxon>
        <taxon>Tracheophyta</taxon>
        <taxon>Spermatophyta</taxon>
        <taxon>Magnoliopsida</taxon>
        <taxon>Liliopsida</taxon>
        <taxon>Dioscoreales</taxon>
        <taxon>Dioscoreaceae</taxon>
        <taxon>Dioscorea</taxon>
    </lineage>
</organism>
<accession>A0ACB7V641</accession>
<evidence type="ECO:0000313" key="1">
    <source>
        <dbReference type="EMBL" id="KAH7668956.1"/>
    </source>
</evidence>
<dbReference type="EMBL" id="CM037021">
    <property type="protein sequence ID" value="KAH7668956.1"/>
    <property type="molecule type" value="Genomic_DNA"/>
</dbReference>
<protein>
    <submittedName>
        <fullName evidence="1">F-box domain-containing protein</fullName>
    </submittedName>
</protein>
<gene>
    <name evidence="1" type="ORF">IHE45_11G044800</name>
</gene>
<evidence type="ECO:0000313" key="2">
    <source>
        <dbReference type="Proteomes" id="UP000827976"/>
    </source>
</evidence>
<keyword evidence="2" id="KW-1185">Reference proteome</keyword>
<comment type="caution">
    <text evidence="1">The sequence shown here is derived from an EMBL/GenBank/DDBJ whole genome shotgun (WGS) entry which is preliminary data.</text>
</comment>
<proteinExistence type="predicted"/>
<reference evidence="2" key="1">
    <citation type="journal article" date="2022" name="Nat. Commun.">
        <title>Chromosome evolution and the genetic basis of agronomically important traits in greater yam.</title>
        <authorList>
            <person name="Bredeson J.V."/>
            <person name="Lyons J.B."/>
            <person name="Oniyinde I.O."/>
            <person name="Okereke N.R."/>
            <person name="Kolade O."/>
            <person name="Nnabue I."/>
            <person name="Nwadili C.O."/>
            <person name="Hribova E."/>
            <person name="Parker M."/>
            <person name="Nwogha J."/>
            <person name="Shu S."/>
            <person name="Carlson J."/>
            <person name="Kariba R."/>
            <person name="Muthemba S."/>
            <person name="Knop K."/>
            <person name="Barton G.J."/>
            <person name="Sherwood A.V."/>
            <person name="Lopez-Montes A."/>
            <person name="Asiedu R."/>
            <person name="Jamnadass R."/>
            <person name="Muchugi A."/>
            <person name="Goodstein D."/>
            <person name="Egesi C.N."/>
            <person name="Featherston J."/>
            <person name="Asfaw A."/>
            <person name="Simpson G.G."/>
            <person name="Dolezel J."/>
            <person name="Hendre P.S."/>
            <person name="Van Deynze A."/>
            <person name="Kumar P.L."/>
            <person name="Obidiegwu J.E."/>
            <person name="Bhattacharjee R."/>
            <person name="Rokhsar D.S."/>
        </authorList>
    </citation>
    <scope>NUCLEOTIDE SEQUENCE [LARGE SCALE GENOMIC DNA]</scope>
    <source>
        <strain evidence="2">cv. TDa95/00328</strain>
    </source>
</reference>
<dbReference type="Proteomes" id="UP000827976">
    <property type="component" value="Chromosome 11"/>
</dbReference>